<reference evidence="2 3" key="1">
    <citation type="submission" date="2024-03" db="EMBL/GenBank/DDBJ databases">
        <title>Adaptation during the transition from Ophiocordyceps entomopathogen to insect associate is accompanied by gene loss and intensified selection.</title>
        <authorList>
            <person name="Ward C.M."/>
            <person name="Onetto C.A."/>
            <person name="Borneman A.R."/>
        </authorList>
    </citation>
    <scope>NUCLEOTIDE SEQUENCE [LARGE SCALE GENOMIC DNA]</scope>
    <source>
        <strain evidence="2">AWRI1</strain>
        <tissue evidence="2">Single Adult Female</tissue>
    </source>
</reference>
<dbReference type="AlphaFoldDB" id="A0AAN9Y726"/>
<name>A0AAN9Y726_9HEMI</name>
<feature type="region of interest" description="Disordered" evidence="1">
    <location>
        <begin position="201"/>
        <end position="230"/>
    </location>
</feature>
<feature type="compositionally biased region" description="Basic residues" evidence="1">
    <location>
        <begin position="114"/>
        <end position="130"/>
    </location>
</feature>
<keyword evidence="3" id="KW-1185">Reference proteome</keyword>
<evidence type="ECO:0000313" key="3">
    <source>
        <dbReference type="Proteomes" id="UP001367676"/>
    </source>
</evidence>
<gene>
    <name evidence="2" type="ORF">V9T40_013325</name>
</gene>
<protein>
    <submittedName>
        <fullName evidence="2">Uncharacterized protein</fullName>
    </submittedName>
</protein>
<feature type="compositionally biased region" description="Basic and acidic residues" evidence="1">
    <location>
        <begin position="204"/>
        <end position="222"/>
    </location>
</feature>
<evidence type="ECO:0000313" key="2">
    <source>
        <dbReference type="EMBL" id="KAK7595500.1"/>
    </source>
</evidence>
<comment type="caution">
    <text evidence="2">The sequence shown here is derived from an EMBL/GenBank/DDBJ whole genome shotgun (WGS) entry which is preliminary data.</text>
</comment>
<dbReference type="Proteomes" id="UP001367676">
    <property type="component" value="Unassembled WGS sequence"/>
</dbReference>
<sequence length="246" mass="27927">MSSVAVVSKRTERGGRGHFQAWIAWHTRRRTTRHAFTEKIENTTITATTTAAANTNTSRPRGQRRREKNETAIQRIARKKRENDEKSTTLRRAEGRRRVYEGGHQNEKRVERKERRRARTCTKERRRKTKPWNGTVRRGGELEKRTNDEKKREKMRSLAVARRGEGDEETAWLASQGQILYVPGLVLTNRSGLIFFDEDGGADNGERESGGKLATRKYERGPARGKGGGALGAKRFSAVAGWPASI</sequence>
<organism evidence="2 3">
    <name type="scientific">Parthenolecanium corni</name>
    <dbReference type="NCBI Taxonomy" id="536013"/>
    <lineage>
        <taxon>Eukaryota</taxon>
        <taxon>Metazoa</taxon>
        <taxon>Ecdysozoa</taxon>
        <taxon>Arthropoda</taxon>
        <taxon>Hexapoda</taxon>
        <taxon>Insecta</taxon>
        <taxon>Pterygota</taxon>
        <taxon>Neoptera</taxon>
        <taxon>Paraneoptera</taxon>
        <taxon>Hemiptera</taxon>
        <taxon>Sternorrhyncha</taxon>
        <taxon>Coccoidea</taxon>
        <taxon>Coccidae</taxon>
        <taxon>Parthenolecanium</taxon>
    </lineage>
</organism>
<feature type="region of interest" description="Disordered" evidence="1">
    <location>
        <begin position="49"/>
        <end position="154"/>
    </location>
</feature>
<dbReference type="EMBL" id="JBBCAQ010000018">
    <property type="protein sequence ID" value="KAK7595500.1"/>
    <property type="molecule type" value="Genomic_DNA"/>
</dbReference>
<feature type="compositionally biased region" description="Basic and acidic residues" evidence="1">
    <location>
        <begin position="81"/>
        <end position="113"/>
    </location>
</feature>
<proteinExistence type="predicted"/>
<feature type="compositionally biased region" description="Basic and acidic residues" evidence="1">
    <location>
        <begin position="138"/>
        <end position="154"/>
    </location>
</feature>
<accession>A0AAN9Y726</accession>
<evidence type="ECO:0000256" key="1">
    <source>
        <dbReference type="SAM" id="MobiDB-lite"/>
    </source>
</evidence>